<reference evidence="1 2" key="1">
    <citation type="submission" date="2024-05" db="EMBL/GenBank/DDBJ databases">
        <authorList>
            <person name="Duchaud E."/>
        </authorList>
    </citation>
    <scope>NUCLEOTIDE SEQUENCE [LARGE SCALE GENOMIC DNA]</scope>
    <source>
        <strain evidence="1">Ena-SAMPLE-TAB-13-05-2024-13:56:06:370-140305</strain>
    </source>
</reference>
<sequence length="665" mass="77716">MRKKLITGVSILILAFLAYQVYLFTTASEDNINPIYLIPDDAVFIVDTERPIDTWDEVSNSNIWKHLQKNNYFNKVTENLNNLDKTFKEEKDLVDLVGERDLLISIHVYKPKSYGLFYVLDLQKLSKLRFLKNSIAKLAGDNFKVTKRQYKEHEITELYDKKKRETLYLAFIKNQLIASYTHVLVEKSIEQYTNPVIGRDVNFVEINKETPEDGFFKLFVQYKYLKKYLSCFSNKVNSNALNTIEKTWLYSGFDIGLKESTIVQAEGFTNFDLSSESYLRALQKSGKGKRSIAKIAPKNTALYLSFAFDSFEEFHENFEEIKEENFKNFETYTQQVEAIENRLDINLKEHVFSWIGTEIALLHINDAISKKQKDVAVVLKANDIDKAKKNLQFLLNQIKEKTPLKFKQINYKNHEINFLDLKGFFKILAGNLFEKMEKPYFTIIDEYVIFSNSPNTLKEIINTQLIGYTLASSQKFLEFNDQFDDKTSLFAYINTPYVYEDLLSFTDRKTRTQIHKNKDYIISFSQVGLQLVSEGTHFENYLALAYENPINLRKELTADKKLKNKLLKELKKKKDTTLVMTKENVFILPEIFPTDLSASEFIKKHEDGKVKFEVELKNGLKHGDYTEYYKNGQTKITGKFKKGVQVGTWKAYKEEDGELLFKKRF</sequence>
<evidence type="ECO:0000313" key="1">
    <source>
        <dbReference type="EMBL" id="CAL2106335.1"/>
    </source>
</evidence>
<dbReference type="InterPro" id="IPR021787">
    <property type="entry name" value="DUF3352"/>
</dbReference>
<accession>A0ABP1FCN7</accession>
<dbReference type="Proteomes" id="UP001497602">
    <property type="component" value="Unassembled WGS sequence"/>
</dbReference>
<dbReference type="EMBL" id="CAXJRC010000012">
    <property type="protein sequence ID" value="CAL2106335.1"/>
    <property type="molecule type" value="Genomic_DNA"/>
</dbReference>
<evidence type="ECO:0008006" key="3">
    <source>
        <dbReference type="Google" id="ProtNLM"/>
    </source>
</evidence>
<organism evidence="1 2">
    <name type="scientific">Tenacibaculum vairaonense</name>
    <dbReference type="NCBI Taxonomy" id="3137860"/>
    <lineage>
        <taxon>Bacteria</taxon>
        <taxon>Pseudomonadati</taxon>
        <taxon>Bacteroidota</taxon>
        <taxon>Flavobacteriia</taxon>
        <taxon>Flavobacteriales</taxon>
        <taxon>Flavobacteriaceae</taxon>
        <taxon>Tenacibaculum</taxon>
    </lineage>
</organism>
<keyword evidence="2" id="KW-1185">Reference proteome</keyword>
<dbReference type="SUPFAM" id="SSF82185">
    <property type="entry name" value="Histone H3 K4-specific methyltransferase SET7/9 N-terminal domain"/>
    <property type="match status" value="1"/>
</dbReference>
<comment type="caution">
    <text evidence="1">The sequence shown here is derived from an EMBL/GenBank/DDBJ whole genome shotgun (WGS) entry which is preliminary data.</text>
</comment>
<dbReference type="Gene3D" id="2.20.110.10">
    <property type="entry name" value="Histone H3 K4-specific methyltransferase SET7/9 N-terminal domain"/>
    <property type="match status" value="1"/>
</dbReference>
<name>A0ABP1FCN7_9FLAO</name>
<dbReference type="Pfam" id="PF11832">
    <property type="entry name" value="DUF3352"/>
    <property type="match status" value="1"/>
</dbReference>
<proteinExistence type="predicted"/>
<protein>
    <recommendedName>
        <fullName evidence="3">DUF3352 domain-containing protein</fullName>
    </recommendedName>
</protein>
<gene>
    <name evidence="1" type="ORF">T190115A13A_200051</name>
</gene>
<dbReference type="RefSeq" id="WP_348738098.1">
    <property type="nucleotide sequence ID" value="NZ_CAXJRC010000012.1"/>
</dbReference>
<evidence type="ECO:0000313" key="2">
    <source>
        <dbReference type="Proteomes" id="UP001497602"/>
    </source>
</evidence>